<gene>
    <name evidence="1" type="ORF">IE81DRAFT_107928</name>
</gene>
<proteinExistence type="predicted"/>
<dbReference type="EMBL" id="KZ819374">
    <property type="protein sequence ID" value="PWN42986.1"/>
    <property type="molecule type" value="Genomic_DNA"/>
</dbReference>
<protein>
    <submittedName>
        <fullName evidence="1">Uncharacterized protein</fullName>
    </submittedName>
</protein>
<name>A0A316VZI3_9BASI</name>
<organism evidence="1 2">
    <name type="scientific">Ceraceosorus guamensis</name>
    <dbReference type="NCBI Taxonomy" id="1522189"/>
    <lineage>
        <taxon>Eukaryota</taxon>
        <taxon>Fungi</taxon>
        <taxon>Dikarya</taxon>
        <taxon>Basidiomycota</taxon>
        <taxon>Ustilaginomycotina</taxon>
        <taxon>Exobasidiomycetes</taxon>
        <taxon>Ceraceosorales</taxon>
        <taxon>Ceraceosoraceae</taxon>
        <taxon>Ceraceosorus</taxon>
    </lineage>
</organism>
<keyword evidence="2" id="KW-1185">Reference proteome</keyword>
<dbReference type="GeneID" id="37031934"/>
<evidence type="ECO:0000313" key="2">
    <source>
        <dbReference type="Proteomes" id="UP000245783"/>
    </source>
</evidence>
<dbReference type="RefSeq" id="XP_025370146.1">
    <property type="nucleotide sequence ID" value="XM_025510064.1"/>
</dbReference>
<accession>A0A316VZI3</accession>
<evidence type="ECO:0000313" key="1">
    <source>
        <dbReference type="EMBL" id="PWN42986.1"/>
    </source>
</evidence>
<dbReference type="InParanoid" id="A0A316VZI3"/>
<dbReference type="AlphaFoldDB" id="A0A316VZI3"/>
<dbReference type="Proteomes" id="UP000245783">
    <property type="component" value="Unassembled WGS sequence"/>
</dbReference>
<reference evidence="1 2" key="1">
    <citation type="journal article" date="2018" name="Mol. Biol. Evol.">
        <title>Broad Genomic Sampling Reveals a Smut Pathogenic Ancestry of the Fungal Clade Ustilaginomycotina.</title>
        <authorList>
            <person name="Kijpornyongpan T."/>
            <person name="Mondo S.J."/>
            <person name="Barry K."/>
            <person name="Sandor L."/>
            <person name="Lee J."/>
            <person name="Lipzen A."/>
            <person name="Pangilinan J."/>
            <person name="LaButti K."/>
            <person name="Hainaut M."/>
            <person name="Henrissat B."/>
            <person name="Grigoriev I.V."/>
            <person name="Spatafora J.W."/>
            <person name="Aime M.C."/>
        </authorList>
    </citation>
    <scope>NUCLEOTIDE SEQUENCE [LARGE SCALE GENOMIC DNA]</scope>
    <source>
        <strain evidence="1 2">MCA 4658</strain>
    </source>
</reference>
<sequence>MNVYLLALLSDERISLPREVVAVHMHPQNRTRTTSEIARQEQKRFRLLQTSQKLRLSYQIGVGPTQQMDAHCMTLTTNADPGPSKLDALSLNRCHIASGFSVGWTRSNDHHRRTRARAPLAKCLARDTHVALVAERPGSPCITWLRHKPPVMRSFARSARIALRYAFEGDVCALANQRCF</sequence>